<reference evidence="3" key="1">
    <citation type="journal article" date="2019" name="Int. J. Syst. Evol. Microbiol.">
        <title>The Global Catalogue of Microorganisms (GCM) 10K type strain sequencing project: providing services to taxonomists for standard genome sequencing and annotation.</title>
        <authorList>
            <consortium name="The Broad Institute Genomics Platform"/>
            <consortium name="The Broad Institute Genome Sequencing Center for Infectious Disease"/>
            <person name="Wu L."/>
            <person name="Ma J."/>
        </authorList>
    </citation>
    <scope>NUCLEOTIDE SEQUENCE [LARGE SCALE GENOMIC DNA]</scope>
    <source>
        <strain evidence="3">JCM 4737</strain>
    </source>
</reference>
<organism evidence="2 3">
    <name type="scientific">Streptomyces chryseus</name>
    <dbReference type="NCBI Taxonomy" id="68186"/>
    <lineage>
        <taxon>Bacteria</taxon>
        <taxon>Bacillati</taxon>
        <taxon>Actinomycetota</taxon>
        <taxon>Actinomycetes</taxon>
        <taxon>Kitasatosporales</taxon>
        <taxon>Streptomycetaceae</taxon>
        <taxon>Streptomyces</taxon>
    </lineage>
</organism>
<keyword evidence="3" id="KW-1185">Reference proteome</keyword>
<feature type="region of interest" description="Disordered" evidence="1">
    <location>
        <begin position="1"/>
        <end position="23"/>
    </location>
</feature>
<dbReference type="EMBL" id="BMVO01000008">
    <property type="protein sequence ID" value="GHB05653.1"/>
    <property type="molecule type" value="Genomic_DNA"/>
</dbReference>
<dbReference type="Proteomes" id="UP000599437">
    <property type="component" value="Unassembled WGS sequence"/>
</dbReference>
<comment type="caution">
    <text evidence="2">The sequence shown here is derived from an EMBL/GenBank/DDBJ whole genome shotgun (WGS) entry which is preliminary data.</text>
</comment>
<name>A0ABQ3DL14_9ACTN</name>
<evidence type="ECO:0000256" key="1">
    <source>
        <dbReference type="SAM" id="MobiDB-lite"/>
    </source>
</evidence>
<accession>A0ABQ3DL14</accession>
<evidence type="ECO:0000313" key="3">
    <source>
        <dbReference type="Proteomes" id="UP000599437"/>
    </source>
</evidence>
<evidence type="ECO:0000313" key="2">
    <source>
        <dbReference type="EMBL" id="GHB05653.1"/>
    </source>
</evidence>
<sequence>MTVAGPAQPAAREAGQVRLGLSTGSPRHATVAARGAYRDLMRLRGRIRGRGRLVQRHDSGETHQVPLRVTGSPALGRVRLAADSTGPLAVVSGRRPFLTVSLRDFRFVVGRTGQACDRADT</sequence>
<protein>
    <submittedName>
        <fullName evidence="2">Uncharacterized protein</fullName>
    </submittedName>
</protein>
<gene>
    <name evidence="2" type="ORF">GCM10010346_30960</name>
</gene>
<proteinExistence type="predicted"/>